<evidence type="ECO:0000256" key="3">
    <source>
        <dbReference type="ARBA" id="ARBA00022553"/>
    </source>
</evidence>
<dbReference type="Proteomes" id="UP001557470">
    <property type="component" value="Unassembled WGS sequence"/>
</dbReference>
<evidence type="ECO:0000313" key="14">
    <source>
        <dbReference type="EMBL" id="KAL0983668.1"/>
    </source>
</evidence>
<reference evidence="14 15" key="1">
    <citation type="submission" date="2024-06" db="EMBL/GenBank/DDBJ databases">
        <authorList>
            <person name="Pan Q."/>
            <person name="Wen M."/>
            <person name="Jouanno E."/>
            <person name="Zahm M."/>
            <person name="Klopp C."/>
            <person name="Cabau C."/>
            <person name="Louis A."/>
            <person name="Berthelot C."/>
            <person name="Parey E."/>
            <person name="Roest Crollius H."/>
            <person name="Montfort J."/>
            <person name="Robinson-Rechavi M."/>
            <person name="Bouchez O."/>
            <person name="Lampietro C."/>
            <person name="Lopez Roques C."/>
            <person name="Donnadieu C."/>
            <person name="Postlethwait J."/>
            <person name="Bobe J."/>
            <person name="Verreycken H."/>
            <person name="Guiguen Y."/>
        </authorList>
    </citation>
    <scope>NUCLEOTIDE SEQUENCE [LARGE SCALE GENOMIC DNA]</scope>
    <source>
        <strain evidence="14">Up_M1</strain>
        <tissue evidence="14">Testis</tissue>
    </source>
</reference>
<evidence type="ECO:0000256" key="11">
    <source>
        <dbReference type="SAM" id="MobiDB-lite"/>
    </source>
</evidence>
<dbReference type="InterPro" id="IPR011009">
    <property type="entry name" value="Kinase-like_dom_sf"/>
</dbReference>
<evidence type="ECO:0000256" key="1">
    <source>
        <dbReference type="ARBA" id="ARBA00012513"/>
    </source>
</evidence>
<dbReference type="SMART" id="SM00358">
    <property type="entry name" value="DSRM"/>
    <property type="match status" value="3"/>
</dbReference>
<dbReference type="PROSITE" id="PS50137">
    <property type="entry name" value="DS_RBD"/>
    <property type="match status" value="3"/>
</dbReference>
<dbReference type="Gene3D" id="3.30.200.20">
    <property type="entry name" value="Phosphorylase Kinase, domain 1"/>
    <property type="match status" value="1"/>
</dbReference>
<dbReference type="PROSITE" id="PS00107">
    <property type="entry name" value="PROTEIN_KINASE_ATP"/>
    <property type="match status" value="1"/>
</dbReference>
<keyword evidence="9" id="KW-0694">RNA-binding</keyword>
<dbReference type="InterPro" id="IPR008271">
    <property type="entry name" value="Ser/Thr_kinase_AS"/>
</dbReference>
<gene>
    <name evidence="14" type="ORF">UPYG_G00131050</name>
</gene>
<dbReference type="PROSITE" id="PS50011">
    <property type="entry name" value="PROTEIN_KINASE_DOM"/>
    <property type="match status" value="1"/>
</dbReference>
<evidence type="ECO:0000313" key="15">
    <source>
        <dbReference type="Proteomes" id="UP001557470"/>
    </source>
</evidence>
<dbReference type="GO" id="GO:0004674">
    <property type="term" value="F:protein serine/threonine kinase activity"/>
    <property type="evidence" value="ECO:0007669"/>
    <property type="project" value="UniProtKB-KW"/>
</dbReference>
<evidence type="ECO:0000256" key="2">
    <source>
        <dbReference type="ARBA" id="ARBA00022527"/>
    </source>
</evidence>
<dbReference type="GO" id="GO:0003723">
    <property type="term" value="F:RNA binding"/>
    <property type="evidence" value="ECO:0007669"/>
    <property type="project" value="UniProtKB-UniRule"/>
</dbReference>
<dbReference type="FunFam" id="1.10.510.10:FF:000251">
    <property type="entry name" value="eukaryotic translation initiation factor 2-alpha kinase 3"/>
    <property type="match status" value="1"/>
</dbReference>
<dbReference type="FunFam" id="3.30.160.20:FF:000045">
    <property type="entry name" value="Eukaryotic translation initiation factor 2-alpha kinase 2"/>
    <property type="match status" value="1"/>
</dbReference>
<evidence type="ECO:0000256" key="5">
    <source>
        <dbReference type="ARBA" id="ARBA00022741"/>
    </source>
</evidence>
<dbReference type="InterPro" id="IPR017441">
    <property type="entry name" value="Protein_kinase_ATP_BS"/>
</dbReference>
<dbReference type="SUPFAM" id="SSF56112">
    <property type="entry name" value="Protein kinase-like (PK-like)"/>
    <property type="match status" value="1"/>
</dbReference>
<dbReference type="FunFam" id="3.30.200.20:FF:000548">
    <property type="entry name" value="Z-DNA binding protein kinase"/>
    <property type="match status" value="1"/>
</dbReference>
<feature type="compositionally biased region" description="Low complexity" evidence="11">
    <location>
        <begin position="388"/>
        <end position="397"/>
    </location>
</feature>
<name>A0ABD0XE05_UMBPY</name>
<dbReference type="InterPro" id="IPR000719">
    <property type="entry name" value="Prot_kinase_dom"/>
</dbReference>
<dbReference type="PANTHER" id="PTHR11042">
    <property type="entry name" value="EUKARYOTIC TRANSLATION INITIATION FACTOR 2-ALPHA KINASE EIF2-ALPHA KINASE -RELATED"/>
    <property type="match status" value="1"/>
</dbReference>
<dbReference type="Gene3D" id="3.30.160.20">
    <property type="match status" value="3"/>
</dbReference>
<comment type="caution">
    <text evidence="14">The sequence shown here is derived from an EMBL/GenBank/DDBJ whole genome shotgun (WGS) entry which is preliminary data.</text>
</comment>
<evidence type="ECO:0000256" key="9">
    <source>
        <dbReference type="PROSITE-ProRule" id="PRU00266"/>
    </source>
</evidence>
<dbReference type="InterPro" id="IPR050339">
    <property type="entry name" value="CC_SR_Kinase"/>
</dbReference>
<keyword evidence="15" id="KW-1185">Reference proteome</keyword>
<dbReference type="PROSITE" id="PS00108">
    <property type="entry name" value="PROTEIN_KINASE_ST"/>
    <property type="match status" value="1"/>
</dbReference>
<evidence type="ECO:0000259" key="12">
    <source>
        <dbReference type="PROSITE" id="PS50011"/>
    </source>
</evidence>
<dbReference type="Pfam" id="PF00035">
    <property type="entry name" value="dsrm"/>
    <property type="match status" value="2"/>
</dbReference>
<keyword evidence="2" id="KW-0723">Serine/threonine-protein kinase</keyword>
<dbReference type="SMART" id="SM00220">
    <property type="entry name" value="S_TKc"/>
    <property type="match status" value="1"/>
</dbReference>
<accession>A0ABD0XE05</accession>
<evidence type="ECO:0000256" key="7">
    <source>
        <dbReference type="ARBA" id="ARBA00022840"/>
    </source>
</evidence>
<feature type="domain" description="DRBM" evidence="13">
    <location>
        <begin position="5"/>
        <end position="75"/>
    </location>
</feature>
<feature type="domain" description="DRBM" evidence="13">
    <location>
        <begin position="143"/>
        <end position="173"/>
    </location>
</feature>
<feature type="binding site" evidence="10">
    <location>
        <position position="444"/>
    </location>
    <ligand>
        <name>ATP</name>
        <dbReference type="ChEBI" id="CHEBI:30616"/>
    </ligand>
</feature>
<evidence type="ECO:0000256" key="6">
    <source>
        <dbReference type="ARBA" id="ARBA00022777"/>
    </source>
</evidence>
<dbReference type="Gene3D" id="1.10.510.10">
    <property type="entry name" value="Transferase(Phosphotransferase) domain 1"/>
    <property type="match status" value="1"/>
</dbReference>
<dbReference type="EMBL" id="JAGEUA010000004">
    <property type="protein sequence ID" value="KAL0983668.1"/>
    <property type="molecule type" value="Genomic_DNA"/>
</dbReference>
<proteinExistence type="inferred from homology"/>
<feature type="domain" description="DRBM" evidence="13">
    <location>
        <begin position="226"/>
        <end position="294"/>
    </location>
</feature>
<evidence type="ECO:0000256" key="10">
    <source>
        <dbReference type="PROSITE-ProRule" id="PRU10141"/>
    </source>
</evidence>
<organism evidence="14 15">
    <name type="scientific">Umbra pygmaea</name>
    <name type="common">Eastern mudminnow</name>
    <dbReference type="NCBI Taxonomy" id="75934"/>
    <lineage>
        <taxon>Eukaryota</taxon>
        <taxon>Metazoa</taxon>
        <taxon>Chordata</taxon>
        <taxon>Craniata</taxon>
        <taxon>Vertebrata</taxon>
        <taxon>Euteleostomi</taxon>
        <taxon>Actinopterygii</taxon>
        <taxon>Neopterygii</taxon>
        <taxon>Teleostei</taxon>
        <taxon>Protacanthopterygii</taxon>
        <taxon>Esociformes</taxon>
        <taxon>Umbridae</taxon>
        <taxon>Umbra</taxon>
    </lineage>
</organism>
<evidence type="ECO:0000256" key="4">
    <source>
        <dbReference type="ARBA" id="ARBA00022679"/>
    </source>
</evidence>
<dbReference type="Pfam" id="PF00069">
    <property type="entry name" value="Pkinase"/>
    <property type="match status" value="1"/>
</dbReference>
<dbReference type="EC" id="2.7.11.1" evidence="1"/>
<dbReference type="InterPro" id="IPR044452">
    <property type="entry name" value="EIF2AK2_DSRM_1"/>
</dbReference>
<dbReference type="PANTHER" id="PTHR11042:SF194">
    <property type="entry name" value="DOUBLE-STRANDED RNA ACTIVATED PROTEIN KINASE"/>
    <property type="match status" value="1"/>
</dbReference>
<sequence length="710" mass="79986">MDNVNYIAKLYEYAQKTHLISDIKFHEVCTEGPDHLKTFSMQVVIKGCAYPIGVGRTKKEAKQNAAKHALDGIVKIVQDETTSSSSERPHSSDPLQVPCGAISQANFVCWLNEHSQKNRLILKAIEGTRIGSNSTSQCCRYVLSDKQYPEAFGKTKKEAKEEAAKLVHQELYGGQATVKTDDHVSGPTEIQKEDLNKTVATLCDSVESLNISAVPRQCSLTSTDTNYIGILNHYCQKTRLFLDFNQVEMRGPSHDPEFVYKVVIDKREYPPGTGKTAKEAKQQAAQHAWSALQEQSDWNSQVSCRSTGSEDGGTFSLSSSTAGEAQDATSSCQTTADTDSMSDSIIFTDSTHVEMPKQEENPGNVKHKIKLAANFKMSPNKTEKENTNLKGNNLGTTSSGRMSDQPFISRFLSEFDSIERIGKGGFGSVYKAKRILEQRNYAVKIVRSKTKAKREVGALAGLQHPNIVRYYTAWEDESEYRCDNTSDSYSSSCSGSSSSSKFLYIQMELCDLKNLKVWIDERNAHRMPNRREESLYITQQIVNGVEYIHSKKLIHRDLKPPNIMFGMSDKGLGDQLVIKIGDFGLVTAEDNDDNENLLERTKHTGTRSYMAPEQRNHISYDRRVDIYALGLIYFELLYNLSGMEKAKVWEEIKSQRLPQRFQTQFTIEHKLIESMLSPNPEHRPDARQLKMDLQSITVHVQQDNKTICHT</sequence>
<keyword evidence="7 10" id="KW-0067">ATP-binding</keyword>
<keyword evidence="5 10" id="KW-0547">Nucleotide-binding</keyword>
<dbReference type="GO" id="GO:0005524">
    <property type="term" value="F:ATP binding"/>
    <property type="evidence" value="ECO:0007669"/>
    <property type="project" value="UniProtKB-UniRule"/>
</dbReference>
<keyword evidence="4" id="KW-0808">Transferase</keyword>
<feature type="region of interest" description="Disordered" evidence="11">
    <location>
        <begin position="381"/>
        <end position="400"/>
    </location>
</feature>
<evidence type="ECO:0000256" key="8">
    <source>
        <dbReference type="ARBA" id="ARBA00037982"/>
    </source>
</evidence>
<dbReference type="CDD" id="cd19903">
    <property type="entry name" value="DSRM_EIF2AK2_rpt1"/>
    <property type="match status" value="2"/>
</dbReference>
<keyword evidence="6" id="KW-0418">Kinase</keyword>
<dbReference type="AlphaFoldDB" id="A0ABD0XE05"/>
<feature type="domain" description="Protein kinase" evidence="12">
    <location>
        <begin position="415"/>
        <end position="698"/>
    </location>
</feature>
<dbReference type="SUPFAM" id="SSF54768">
    <property type="entry name" value="dsRNA-binding domain-like"/>
    <property type="match status" value="3"/>
</dbReference>
<evidence type="ECO:0000259" key="13">
    <source>
        <dbReference type="PROSITE" id="PS50137"/>
    </source>
</evidence>
<keyword evidence="3" id="KW-0597">Phosphoprotein</keyword>
<feature type="region of interest" description="Disordered" evidence="11">
    <location>
        <begin position="300"/>
        <end position="338"/>
    </location>
</feature>
<dbReference type="InterPro" id="IPR014720">
    <property type="entry name" value="dsRBD_dom"/>
</dbReference>
<comment type="similarity">
    <text evidence="8">Belongs to the protein kinase superfamily. Ser/Thr protein kinase family. GCN2 subfamily.</text>
</comment>
<protein>
    <recommendedName>
        <fullName evidence="1">non-specific serine/threonine protein kinase</fullName>
        <ecNumber evidence="1">2.7.11.1</ecNumber>
    </recommendedName>
</protein>